<dbReference type="InterPro" id="IPR037229">
    <property type="entry name" value="Ribosomal_bL35_sf"/>
</dbReference>
<dbReference type="GO" id="GO:0003735">
    <property type="term" value="F:structural constituent of ribosome"/>
    <property type="evidence" value="ECO:0007669"/>
    <property type="project" value="InterPro"/>
</dbReference>
<reference evidence="8" key="4">
    <citation type="submission" date="2022-11" db="EMBL/GenBank/DDBJ databases">
        <title>complete genomes of mycoplasma synoviae ZX313 strain and SD2 strain.</title>
        <authorList>
            <person name="Zhong Q."/>
        </authorList>
    </citation>
    <scope>NUCLEOTIDE SEQUENCE</scope>
    <source>
        <strain evidence="8">SD2</strain>
    </source>
</reference>
<evidence type="ECO:0000313" key="9">
    <source>
        <dbReference type="Proteomes" id="UP000259328"/>
    </source>
</evidence>
<dbReference type="PANTHER" id="PTHR33343:SF1">
    <property type="entry name" value="LARGE RIBOSOMAL SUBUNIT PROTEIN BL35M"/>
    <property type="match status" value="1"/>
</dbReference>
<dbReference type="PANTHER" id="PTHR33343">
    <property type="entry name" value="54S RIBOSOMAL PROTEIN BL35M"/>
    <property type="match status" value="1"/>
</dbReference>
<sequence>MPKMKTKSALKKRVKVTATGKIKREQAFRSHLAQNKTKKQKRQSRKASFMKRSDFKRFKFML</sequence>
<dbReference type="HAMAP" id="MF_00514">
    <property type="entry name" value="Ribosomal_bL35"/>
    <property type="match status" value="1"/>
</dbReference>
<dbReference type="PRINTS" id="PR00064">
    <property type="entry name" value="RIBOSOMALL35"/>
</dbReference>
<keyword evidence="3 5" id="KW-0687">Ribonucleoprotein</keyword>
<comment type="similarity">
    <text evidence="1 5 6">Belongs to the bacterial ribosomal protein bL35 family.</text>
</comment>
<dbReference type="InterPro" id="IPR018265">
    <property type="entry name" value="Ribosomal_bL35_CS"/>
</dbReference>
<evidence type="ECO:0000256" key="3">
    <source>
        <dbReference type="ARBA" id="ARBA00023274"/>
    </source>
</evidence>
<dbReference type="Gene3D" id="4.10.410.60">
    <property type="match status" value="1"/>
</dbReference>
<evidence type="ECO:0000256" key="4">
    <source>
        <dbReference type="ARBA" id="ARBA00071664"/>
    </source>
</evidence>
<evidence type="ECO:0000256" key="5">
    <source>
        <dbReference type="HAMAP-Rule" id="MF_00514"/>
    </source>
</evidence>
<evidence type="ECO:0000313" key="7">
    <source>
        <dbReference type="EMBL" id="SYV93554.1"/>
    </source>
</evidence>
<dbReference type="RefSeq" id="WP_011283743.1">
    <property type="nucleotide sequence ID" value="NZ_CP012624.1"/>
</dbReference>
<dbReference type="GeneID" id="93530398"/>
<dbReference type="EMBL" id="LS991953">
    <property type="protein sequence ID" value="SYV93554.1"/>
    <property type="molecule type" value="Genomic_DNA"/>
</dbReference>
<accession>A0A2H4CDL6</accession>
<evidence type="ECO:0000256" key="2">
    <source>
        <dbReference type="ARBA" id="ARBA00022980"/>
    </source>
</evidence>
<reference evidence="7" key="1">
    <citation type="submission" date="2018-06" db="EMBL/GenBank/DDBJ databases">
        <authorList>
            <consortium name="Pathogen Informatics"/>
            <person name="Doyle S."/>
        </authorList>
    </citation>
    <scope>NUCLEOTIDE SEQUENCE</scope>
    <source>
        <strain evidence="7">NCTC10124</strain>
    </source>
</reference>
<dbReference type="InterPro" id="IPR021137">
    <property type="entry name" value="Ribosomal_bL35-like"/>
</dbReference>
<dbReference type="EMBL" id="CP107525">
    <property type="protein sequence ID" value="UZW64384.1"/>
    <property type="molecule type" value="Genomic_DNA"/>
</dbReference>
<dbReference type="AlphaFoldDB" id="A0A2H4CDL6"/>
<name>A0A2H4CDL6_MYCSY</name>
<dbReference type="PROSITE" id="PS00936">
    <property type="entry name" value="RIBOSOMAL_L35"/>
    <property type="match status" value="1"/>
</dbReference>
<dbReference type="NCBIfam" id="TIGR00001">
    <property type="entry name" value="rpmI_bact"/>
    <property type="match status" value="1"/>
</dbReference>
<keyword evidence="2 5" id="KW-0689">Ribosomal protein</keyword>
<dbReference type="SUPFAM" id="SSF143034">
    <property type="entry name" value="L35p-like"/>
    <property type="match status" value="1"/>
</dbReference>
<dbReference type="Proteomes" id="UP000259328">
    <property type="component" value="Chromosome"/>
</dbReference>
<reference evidence="8" key="3">
    <citation type="submission" date="2022-10" db="EMBL/GenBank/DDBJ databases">
        <authorList>
            <person name="Wei X."/>
        </authorList>
    </citation>
    <scope>NUCLEOTIDE SEQUENCE</scope>
    <source>
        <strain evidence="8">SD2</strain>
    </source>
</reference>
<dbReference type="InterPro" id="IPR001706">
    <property type="entry name" value="Ribosomal_bL35"/>
</dbReference>
<dbReference type="Pfam" id="PF01632">
    <property type="entry name" value="Ribosomal_L35p"/>
    <property type="match status" value="1"/>
</dbReference>
<protein>
    <recommendedName>
        <fullName evidence="4 5">Large ribosomal subunit protein bL35</fullName>
    </recommendedName>
</protein>
<evidence type="ECO:0000256" key="1">
    <source>
        <dbReference type="ARBA" id="ARBA00006598"/>
    </source>
</evidence>
<dbReference type="SMR" id="A0A2H4CDL6"/>
<reference evidence="9" key="2">
    <citation type="submission" date="2018-06" db="EMBL/GenBank/DDBJ databases">
        <authorList>
            <consortium name="Pathogen Informatics"/>
        </authorList>
    </citation>
    <scope>NUCLEOTIDE SEQUENCE [LARGE SCALE GENOMIC DNA]</scope>
    <source>
        <strain evidence="9">NCTC10124</strain>
    </source>
</reference>
<evidence type="ECO:0000313" key="8">
    <source>
        <dbReference type="EMBL" id="UZW64384.1"/>
    </source>
</evidence>
<dbReference type="GO" id="GO:0006412">
    <property type="term" value="P:translation"/>
    <property type="evidence" value="ECO:0007669"/>
    <property type="project" value="UniProtKB-UniRule"/>
</dbReference>
<proteinExistence type="inferred from homology"/>
<dbReference type="GO" id="GO:0022625">
    <property type="term" value="C:cytosolic large ribosomal subunit"/>
    <property type="evidence" value="ECO:0007669"/>
    <property type="project" value="TreeGrafter"/>
</dbReference>
<gene>
    <name evidence="5 7" type="primary">rpmI</name>
    <name evidence="7" type="ORF">NCTC10124_01308</name>
    <name evidence="8" type="ORF">OIE46_03380</name>
</gene>
<dbReference type="FunFam" id="4.10.410.60:FF:000001">
    <property type="entry name" value="50S ribosomal protein L35"/>
    <property type="match status" value="1"/>
</dbReference>
<dbReference type="Proteomes" id="UP001164481">
    <property type="component" value="Chromosome"/>
</dbReference>
<evidence type="ECO:0000256" key="6">
    <source>
        <dbReference type="RuleBase" id="RU000568"/>
    </source>
</evidence>
<organism evidence="7 9">
    <name type="scientific">Mycoplasmopsis synoviae</name>
    <name type="common">Mycoplasma synoviae</name>
    <dbReference type="NCBI Taxonomy" id="2109"/>
    <lineage>
        <taxon>Bacteria</taxon>
        <taxon>Bacillati</taxon>
        <taxon>Mycoplasmatota</taxon>
        <taxon>Mycoplasmoidales</taxon>
        <taxon>Metamycoplasmataceae</taxon>
        <taxon>Mycoplasmopsis</taxon>
    </lineage>
</organism>